<reference evidence="3 4" key="1">
    <citation type="submission" date="2014-03" db="EMBL/GenBank/DDBJ databases">
        <title>Genome of Paenirhodobacter enshiensis DW2-9.</title>
        <authorList>
            <person name="Wang D."/>
            <person name="Wang G."/>
        </authorList>
    </citation>
    <scope>NUCLEOTIDE SEQUENCE [LARGE SCALE GENOMIC DNA]</scope>
    <source>
        <strain evidence="3 4">DW2-9</strain>
    </source>
</reference>
<feature type="domain" description="TadE-like" evidence="2">
    <location>
        <begin position="17"/>
        <end position="59"/>
    </location>
</feature>
<protein>
    <recommendedName>
        <fullName evidence="2">TadE-like domain-containing protein</fullName>
    </recommendedName>
</protein>
<proteinExistence type="predicted"/>
<keyword evidence="1" id="KW-0812">Transmembrane</keyword>
<keyword evidence="4" id="KW-1185">Reference proteome</keyword>
<evidence type="ECO:0000256" key="1">
    <source>
        <dbReference type="SAM" id="Phobius"/>
    </source>
</evidence>
<dbReference type="AlphaFoldDB" id="A0A086Y1J8"/>
<dbReference type="EMBL" id="JFZB01000007">
    <property type="protein sequence ID" value="KFI28148.1"/>
    <property type="molecule type" value="Genomic_DNA"/>
</dbReference>
<accession>A0A086Y1J8</accession>
<dbReference type="Pfam" id="PF07811">
    <property type="entry name" value="TadE"/>
    <property type="match status" value="1"/>
</dbReference>
<feature type="transmembrane region" description="Helical" evidence="1">
    <location>
        <begin position="23"/>
        <end position="46"/>
    </location>
</feature>
<evidence type="ECO:0000259" key="2">
    <source>
        <dbReference type="Pfam" id="PF07811"/>
    </source>
</evidence>
<evidence type="ECO:0000313" key="4">
    <source>
        <dbReference type="Proteomes" id="UP000028824"/>
    </source>
</evidence>
<keyword evidence="1" id="KW-0472">Membrane</keyword>
<dbReference type="InterPro" id="IPR012495">
    <property type="entry name" value="TadE-like_dom"/>
</dbReference>
<dbReference type="STRING" id="1105367.CG50_14755"/>
<sequence length="138" mass="14604">MIAPNHKRCPRHADESGSVSVEFALWVPFLVAFLVFIVDVSSLMHIQTVMYDAARDAARQVATGKATTAEAETTARARFASGYGMTASVSSADNFATATLSAPYARLVLAGSGIASALIGDRTLTASVTMLMEQDDEN</sequence>
<organism evidence="3 4">
    <name type="scientific">Paenirhodobacter enshiensis</name>
    <dbReference type="NCBI Taxonomy" id="1105367"/>
    <lineage>
        <taxon>Bacteria</taxon>
        <taxon>Pseudomonadati</taxon>
        <taxon>Pseudomonadota</taxon>
        <taxon>Alphaproteobacteria</taxon>
        <taxon>Rhodobacterales</taxon>
        <taxon>Rhodobacter group</taxon>
        <taxon>Paenirhodobacter</taxon>
    </lineage>
</organism>
<dbReference type="eggNOG" id="ENOG5033FR4">
    <property type="taxonomic scope" value="Bacteria"/>
</dbReference>
<comment type="caution">
    <text evidence="3">The sequence shown here is derived from an EMBL/GenBank/DDBJ whole genome shotgun (WGS) entry which is preliminary data.</text>
</comment>
<gene>
    <name evidence="3" type="ORF">CG50_14755</name>
</gene>
<name>A0A086Y1J8_9RHOB</name>
<keyword evidence="1" id="KW-1133">Transmembrane helix</keyword>
<evidence type="ECO:0000313" key="3">
    <source>
        <dbReference type="EMBL" id="KFI28148.1"/>
    </source>
</evidence>
<dbReference type="Proteomes" id="UP000028824">
    <property type="component" value="Unassembled WGS sequence"/>
</dbReference>